<dbReference type="PANTHER" id="PTHR43737">
    <property type="entry name" value="BLL7424 PROTEIN"/>
    <property type="match status" value="1"/>
</dbReference>
<feature type="chain" id="PRO_5045799092" evidence="1">
    <location>
        <begin position="27"/>
        <end position="400"/>
    </location>
</feature>
<dbReference type="EMBL" id="JAMSKV010000001">
    <property type="protein sequence ID" value="MCQ8276889.1"/>
    <property type="molecule type" value="Genomic_DNA"/>
</dbReference>
<feature type="signal peptide" evidence="1">
    <location>
        <begin position="1"/>
        <end position="26"/>
    </location>
</feature>
<accession>A0ABT1W1Z1</accession>
<dbReference type="Proteomes" id="UP001524587">
    <property type="component" value="Unassembled WGS sequence"/>
</dbReference>
<dbReference type="InterPro" id="IPR010869">
    <property type="entry name" value="DUF1501"/>
</dbReference>
<organism evidence="2 3">
    <name type="scientific">Endosaccharibacter trunci</name>
    <dbReference type="NCBI Taxonomy" id="2812733"/>
    <lineage>
        <taxon>Bacteria</taxon>
        <taxon>Pseudomonadati</taxon>
        <taxon>Pseudomonadota</taxon>
        <taxon>Alphaproteobacteria</taxon>
        <taxon>Acetobacterales</taxon>
        <taxon>Acetobacteraceae</taxon>
        <taxon>Endosaccharibacter</taxon>
    </lineage>
</organism>
<sequence length="400" mass="41030">MMLSRRAALLGLGAAWSLGSASLALADPVRTPGDRRFVVVMLRGAMDGMSAVVPYGDATLAKWRAPLLPAAIGQPDGMLDLGGFFGLHPALSGLHTLYAAGEMLPVHAVAGGYRSRSHFEAQDYMESGADHRLTSGWLNRVVGALPRDPSQPEGNGLSVGLSTPLILRGPAPVGAYAPEASQAPSPDLYSRIAALNADDKLTGPAIARGLAAKSFATGTLSGDGGETKGKGGSGGFPALAEAAGHLLASADGPRIAALEIGGWDTHAGQKQRLNGPLRQLDAGLMALRTGLGPTWRDTAVLVMTEFGRTVRVNGTGGTDHGTATVAFLLGGSVSGGRVGGVWPGLAQTALFENRDLAPTTDIRALAKGVLHAHLGLRSDQLETVFPGSRGVGPMGRLIRA</sequence>
<comment type="caution">
    <text evidence="2">The sequence shown here is derived from an EMBL/GenBank/DDBJ whole genome shotgun (WGS) entry which is preliminary data.</text>
</comment>
<reference evidence="2 3" key="1">
    <citation type="submission" date="2022-06" db="EMBL/GenBank/DDBJ databases">
        <title>Endosaccharibacter gen. nov., sp. nov., endophytic bacteria isolated from sugarcane.</title>
        <authorList>
            <person name="Pitiwittayakul N."/>
            <person name="Yukphan P."/>
            <person name="Charoenyingcharoen P."/>
            <person name="Tanasupawat S."/>
        </authorList>
    </citation>
    <scope>NUCLEOTIDE SEQUENCE [LARGE SCALE GENOMIC DNA]</scope>
    <source>
        <strain evidence="2 3">KSS8</strain>
    </source>
</reference>
<evidence type="ECO:0000313" key="2">
    <source>
        <dbReference type="EMBL" id="MCQ8276889.1"/>
    </source>
</evidence>
<evidence type="ECO:0000256" key="1">
    <source>
        <dbReference type="SAM" id="SignalP"/>
    </source>
</evidence>
<keyword evidence="1" id="KW-0732">Signal</keyword>
<dbReference type="Pfam" id="PF07394">
    <property type="entry name" value="DUF1501"/>
    <property type="match status" value="1"/>
</dbReference>
<dbReference type="PANTHER" id="PTHR43737:SF1">
    <property type="entry name" value="DUF1501 DOMAIN-CONTAINING PROTEIN"/>
    <property type="match status" value="1"/>
</dbReference>
<keyword evidence="3" id="KW-1185">Reference proteome</keyword>
<protein>
    <submittedName>
        <fullName evidence="2">DUF1501 domain-containing protein</fullName>
    </submittedName>
</protein>
<dbReference type="RefSeq" id="WP_422862336.1">
    <property type="nucleotide sequence ID" value="NZ_JAMSKV010000001.1"/>
</dbReference>
<gene>
    <name evidence="2" type="ORF">NFI95_00295</name>
</gene>
<proteinExistence type="predicted"/>
<evidence type="ECO:0000313" key="3">
    <source>
        <dbReference type="Proteomes" id="UP001524587"/>
    </source>
</evidence>
<name>A0ABT1W1Z1_9PROT</name>